<feature type="non-terminal residue" evidence="2">
    <location>
        <position position="469"/>
    </location>
</feature>
<sequence>ATGTCMRTYTMEGDRQWVNTVAVWRPHHCRLDAVPSQSPYSCNTDSTSASSSSDYSGQNLGANLDRVSHRSSQGFPVASSVNPATTVVCGTSAGELCLYDVRQASRAARLVDEQPPHLGQRQGAVYGTAVYGNALAVASAAGSVCVWDLRAAAVRVRHNTDEEAGGIGLCACTSVAMYGPTLVVGDIEGRVYYWSTEEEIEEQKSSGRCTVLGKGAAKAARSNLSSSSGLAAAASSPGAAVRRPPPLAAATSEFSRFSLRLRGPGSKSTAAATGAGTIEGLLPSSSSACGRVSAARLPWWIRQPPGAHRGSPSSSRRGRCGVQGAFRGCSDGGGDGDSDSDDGGGVAGGSGACRGNASMVGIDGAVTVSTLDALTWSNNRHHNRLDQLLVTNQHSRHESNRYFQDCFPPPSGSPLPQRCAAESPWLSACAETCPEEAAAAAAAAGTVAAGAPSTHAAAVPGRTAAAGGA</sequence>
<dbReference type="EMBL" id="BMAR01000002">
    <property type="protein sequence ID" value="GFR41824.1"/>
    <property type="molecule type" value="Genomic_DNA"/>
</dbReference>
<feature type="compositionally biased region" description="Low complexity" evidence="1">
    <location>
        <begin position="40"/>
        <end position="56"/>
    </location>
</feature>
<keyword evidence="3" id="KW-1185">Reference proteome</keyword>
<name>A0AAD3HHS9_9CHLO</name>
<accession>A0AAD3HHS9</accession>
<dbReference type="InterPro" id="IPR015943">
    <property type="entry name" value="WD40/YVTN_repeat-like_dom_sf"/>
</dbReference>
<feature type="region of interest" description="Disordered" evidence="1">
    <location>
        <begin position="302"/>
        <end position="322"/>
    </location>
</feature>
<dbReference type="InterPro" id="IPR036322">
    <property type="entry name" value="WD40_repeat_dom_sf"/>
</dbReference>
<gene>
    <name evidence="2" type="ORF">Agub_g2597</name>
</gene>
<comment type="caution">
    <text evidence="2">The sequence shown here is derived from an EMBL/GenBank/DDBJ whole genome shotgun (WGS) entry which is preliminary data.</text>
</comment>
<proteinExistence type="predicted"/>
<feature type="compositionally biased region" description="Low complexity" evidence="1">
    <location>
        <begin position="304"/>
        <end position="315"/>
    </location>
</feature>
<feature type="non-terminal residue" evidence="2">
    <location>
        <position position="1"/>
    </location>
</feature>
<feature type="region of interest" description="Disordered" evidence="1">
    <location>
        <begin position="328"/>
        <end position="347"/>
    </location>
</feature>
<dbReference type="Proteomes" id="UP001054857">
    <property type="component" value="Unassembled WGS sequence"/>
</dbReference>
<evidence type="ECO:0000313" key="3">
    <source>
        <dbReference type="Proteomes" id="UP001054857"/>
    </source>
</evidence>
<feature type="region of interest" description="Disordered" evidence="1">
    <location>
        <begin position="35"/>
        <end position="62"/>
    </location>
</feature>
<protein>
    <submittedName>
        <fullName evidence="2">Uncharacterized protein</fullName>
    </submittedName>
</protein>
<reference evidence="2 3" key="1">
    <citation type="journal article" date="2021" name="Sci. Rep.">
        <title>Genome sequencing of the multicellular alga Astrephomene provides insights into convergent evolution of germ-soma differentiation.</title>
        <authorList>
            <person name="Yamashita S."/>
            <person name="Yamamoto K."/>
            <person name="Matsuzaki R."/>
            <person name="Suzuki S."/>
            <person name="Yamaguchi H."/>
            <person name="Hirooka S."/>
            <person name="Minakuchi Y."/>
            <person name="Miyagishima S."/>
            <person name="Kawachi M."/>
            <person name="Toyoda A."/>
            <person name="Nozaki H."/>
        </authorList>
    </citation>
    <scope>NUCLEOTIDE SEQUENCE [LARGE SCALE GENOMIC DNA]</scope>
    <source>
        <strain evidence="2 3">NIES-4017</strain>
    </source>
</reference>
<dbReference type="Gene3D" id="2.130.10.10">
    <property type="entry name" value="YVTN repeat-like/Quinoprotein amine dehydrogenase"/>
    <property type="match status" value="1"/>
</dbReference>
<dbReference type="AlphaFoldDB" id="A0AAD3HHS9"/>
<evidence type="ECO:0000256" key="1">
    <source>
        <dbReference type="SAM" id="MobiDB-lite"/>
    </source>
</evidence>
<evidence type="ECO:0000313" key="2">
    <source>
        <dbReference type="EMBL" id="GFR41824.1"/>
    </source>
</evidence>
<organism evidence="2 3">
    <name type="scientific">Astrephomene gubernaculifera</name>
    <dbReference type="NCBI Taxonomy" id="47775"/>
    <lineage>
        <taxon>Eukaryota</taxon>
        <taxon>Viridiplantae</taxon>
        <taxon>Chlorophyta</taxon>
        <taxon>core chlorophytes</taxon>
        <taxon>Chlorophyceae</taxon>
        <taxon>CS clade</taxon>
        <taxon>Chlamydomonadales</taxon>
        <taxon>Astrephomenaceae</taxon>
        <taxon>Astrephomene</taxon>
    </lineage>
</organism>
<dbReference type="SUPFAM" id="SSF50978">
    <property type="entry name" value="WD40 repeat-like"/>
    <property type="match status" value="1"/>
</dbReference>